<dbReference type="KEGG" id="stac:ABII15_38960"/>
<evidence type="ECO:0000313" key="2">
    <source>
        <dbReference type="EMBL" id="XCJ76012.1"/>
    </source>
</evidence>
<organism evidence="2">
    <name type="scientific">Streptomyces tabacisoli</name>
    <dbReference type="NCBI Taxonomy" id="3156398"/>
    <lineage>
        <taxon>Bacteria</taxon>
        <taxon>Bacillati</taxon>
        <taxon>Actinomycetota</taxon>
        <taxon>Actinomycetes</taxon>
        <taxon>Kitasatosporales</taxon>
        <taxon>Streptomycetaceae</taxon>
        <taxon>Streptomyces</taxon>
    </lineage>
</organism>
<sequence>MSAISTPPAAPRTRHHWRTVADWYGLDPAPTPPADPWALPTLTPTSAEPGSPPRELNALYRTLQAHDDGDLGLGAEGVRFVRAKGRRVLDVDWKHDTLLIDTLHATVLLDGQHLTPDRAALRRVLTDGVRRLVVVAHGDGGHLDLGPLVACGLYTPVERDLASGAPLERGCRAGVSCKRARDHDAVLLCRDIKAGSVVLVACKAGSIIDPAFPSSTNVVVGFLDGYAATVVAPPGNASASPVITHGLYAMAGHTPLTRVRSYLDDVSGRGRVHYRILGTPGPADTAPGDDTPHHGGGVTVHHVDPPEDGERHFALRVSDGTALRPGVDSAYGRRHLVLPEGLDPDAVRLVPDWTPRAADLDNHRTDLERMRLMYGQLTGALVSSPARRRALELGERLAGLRHRHEASRLTAVRRLAGGAAHGLVTHPGGQEATRQLLDAWGEGVAETLELLLVQQDPADLLTSAMWPQDERLGQEGCEVCGRRMRVLTYRDLLGSTGCLRHDCPHCGSRRVTPDRTDSCVTFRLVPGPDPSLEVNPETEHGSCHVVWQATFKNSATAFPVRRTRLGNTPERLPLPVPDDLTDQLHTVKAVVVSGSRMWSWRTRWRAR</sequence>
<accession>A0AAU8J7K1</accession>
<proteinExistence type="predicted"/>
<protein>
    <submittedName>
        <fullName evidence="2">Uncharacterized protein</fullName>
    </submittedName>
</protein>
<keyword evidence="2" id="KW-0614">Plasmid</keyword>
<geneLocation type="plasmid" evidence="2">
    <name>punmamed1</name>
</geneLocation>
<feature type="region of interest" description="Disordered" evidence="1">
    <location>
        <begin position="34"/>
        <end position="55"/>
    </location>
</feature>
<evidence type="ECO:0000256" key="1">
    <source>
        <dbReference type="SAM" id="MobiDB-lite"/>
    </source>
</evidence>
<gene>
    <name evidence="2" type="ORF">ABII15_38960</name>
</gene>
<dbReference type="EMBL" id="CP159535">
    <property type="protein sequence ID" value="XCJ76012.1"/>
    <property type="molecule type" value="Genomic_DNA"/>
</dbReference>
<reference evidence="2" key="1">
    <citation type="submission" date="2024-06" db="EMBL/GenBank/DDBJ databases">
        <title>Streptomyces sp. strain HUAS MG91 genome sequences.</title>
        <authorList>
            <person name="Mo P."/>
        </authorList>
    </citation>
    <scope>NUCLEOTIDE SEQUENCE</scope>
    <source>
        <strain evidence="2">HUAS MG91</strain>
        <plasmid evidence="2">punmamed1</plasmid>
    </source>
</reference>
<dbReference type="RefSeq" id="WP_353947421.1">
    <property type="nucleotide sequence ID" value="NZ_CP159535.1"/>
</dbReference>
<feature type="compositionally biased region" description="Low complexity" evidence="1">
    <location>
        <begin position="36"/>
        <end position="45"/>
    </location>
</feature>
<dbReference type="AlphaFoldDB" id="A0AAU8J7K1"/>
<name>A0AAU8J7K1_9ACTN</name>